<dbReference type="GO" id="GO:0000976">
    <property type="term" value="F:transcription cis-regulatory region binding"/>
    <property type="evidence" value="ECO:0007669"/>
    <property type="project" value="TreeGrafter"/>
</dbReference>
<sequence>MARPASTPGRSGAVTRADVARHAGVSDAVVSWVVNGGPKTVSEATAARVQDAVAKLGYRPNSTARALALGSTTMLGLVVPDSTNPFYAEYAVAVQRAAAARGYALLTISAGSDAAVELRGVLDLCDRQIDGLILARGTGAGVVGELARRGVRTPVVLVDSAAPHPGHLTIGPDATAGIEAVTDHLLTVHDHASVALVIGDTTDVELDGRQSGWLRAHARNRRSPGAVERAPFTRTGGYEAGLRLLTAAKRPTAVVTGSDLQAVGVLRAAREQGLDVPGDLAVASFDGTEEASFTWPSLTTSRQPVEAMAEAAVAAVLARDLPYEHRTFATELVLARSCGCGTG</sequence>
<reference evidence="6" key="1">
    <citation type="submission" date="2016-10" db="EMBL/GenBank/DDBJ databases">
        <authorList>
            <person name="Varghese N."/>
            <person name="Submissions S."/>
        </authorList>
    </citation>
    <scope>NUCLEOTIDE SEQUENCE [LARGE SCALE GENOMIC DNA]</scope>
    <source>
        <strain evidence="6">DSM 21743</strain>
    </source>
</reference>
<keyword evidence="6" id="KW-1185">Reference proteome</keyword>
<dbReference type="CDD" id="cd06267">
    <property type="entry name" value="PBP1_LacI_sugar_binding-like"/>
    <property type="match status" value="1"/>
</dbReference>
<evidence type="ECO:0000256" key="1">
    <source>
        <dbReference type="ARBA" id="ARBA00023015"/>
    </source>
</evidence>
<dbReference type="SUPFAM" id="SSF53822">
    <property type="entry name" value="Periplasmic binding protein-like I"/>
    <property type="match status" value="1"/>
</dbReference>
<dbReference type="Pfam" id="PF13377">
    <property type="entry name" value="Peripla_BP_3"/>
    <property type="match status" value="1"/>
</dbReference>
<protein>
    <submittedName>
        <fullName evidence="5">Transcriptional regulator, LacI family</fullName>
    </submittedName>
</protein>
<dbReference type="OrthoDB" id="37081at2"/>
<dbReference type="RefSeq" id="WP_091074339.1">
    <property type="nucleotide sequence ID" value="NZ_LT629799.1"/>
</dbReference>
<dbReference type="STRING" id="546874.SAMN04488544_2074"/>
<organism evidence="5 6">
    <name type="scientific">Microlunatus sagamiharensis</name>
    <dbReference type="NCBI Taxonomy" id="546874"/>
    <lineage>
        <taxon>Bacteria</taxon>
        <taxon>Bacillati</taxon>
        <taxon>Actinomycetota</taxon>
        <taxon>Actinomycetes</taxon>
        <taxon>Propionibacteriales</taxon>
        <taxon>Propionibacteriaceae</taxon>
        <taxon>Microlunatus</taxon>
    </lineage>
</organism>
<keyword evidence="2" id="KW-0238">DNA-binding</keyword>
<keyword evidence="3" id="KW-0804">Transcription</keyword>
<dbReference type="PANTHER" id="PTHR30146">
    <property type="entry name" value="LACI-RELATED TRANSCRIPTIONAL REPRESSOR"/>
    <property type="match status" value="1"/>
</dbReference>
<dbReference type="AlphaFoldDB" id="A0A1H2MHQ5"/>
<dbReference type="Proteomes" id="UP000198825">
    <property type="component" value="Chromosome I"/>
</dbReference>
<evidence type="ECO:0000259" key="4">
    <source>
        <dbReference type="PROSITE" id="PS50932"/>
    </source>
</evidence>
<dbReference type="EMBL" id="LT629799">
    <property type="protein sequence ID" value="SDU92604.1"/>
    <property type="molecule type" value="Genomic_DNA"/>
</dbReference>
<dbReference type="PROSITE" id="PS50932">
    <property type="entry name" value="HTH_LACI_2"/>
    <property type="match status" value="1"/>
</dbReference>
<feature type="domain" description="HTH lacI-type" evidence="4">
    <location>
        <begin position="14"/>
        <end position="69"/>
    </location>
</feature>
<dbReference type="CDD" id="cd01392">
    <property type="entry name" value="HTH_LacI"/>
    <property type="match status" value="1"/>
</dbReference>
<evidence type="ECO:0000313" key="5">
    <source>
        <dbReference type="EMBL" id="SDU92604.1"/>
    </source>
</evidence>
<dbReference type="GO" id="GO:0003700">
    <property type="term" value="F:DNA-binding transcription factor activity"/>
    <property type="evidence" value="ECO:0007669"/>
    <property type="project" value="TreeGrafter"/>
</dbReference>
<dbReference type="InterPro" id="IPR046335">
    <property type="entry name" value="LacI/GalR-like_sensor"/>
</dbReference>
<dbReference type="InterPro" id="IPR010982">
    <property type="entry name" value="Lambda_DNA-bd_dom_sf"/>
</dbReference>
<dbReference type="SMART" id="SM00354">
    <property type="entry name" value="HTH_LACI"/>
    <property type="match status" value="1"/>
</dbReference>
<dbReference type="Gene3D" id="1.10.260.40">
    <property type="entry name" value="lambda repressor-like DNA-binding domains"/>
    <property type="match status" value="1"/>
</dbReference>
<dbReference type="PANTHER" id="PTHR30146:SF109">
    <property type="entry name" value="HTH-TYPE TRANSCRIPTIONAL REGULATOR GALS"/>
    <property type="match status" value="1"/>
</dbReference>
<dbReference type="InterPro" id="IPR028082">
    <property type="entry name" value="Peripla_BP_I"/>
</dbReference>
<evidence type="ECO:0000256" key="3">
    <source>
        <dbReference type="ARBA" id="ARBA00023163"/>
    </source>
</evidence>
<evidence type="ECO:0000313" key="6">
    <source>
        <dbReference type="Proteomes" id="UP000198825"/>
    </source>
</evidence>
<dbReference type="Pfam" id="PF00356">
    <property type="entry name" value="LacI"/>
    <property type="match status" value="1"/>
</dbReference>
<dbReference type="Gene3D" id="3.40.50.2300">
    <property type="match status" value="2"/>
</dbReference>
<keyword evidence="1" id="KW-0805">Transcription regulation</keyword>
<dbReference type="InterPro" id="IPR000843">
    <property type="entry name" value="HTH_LacI"/>
</dbReference>
<gene>
    <name evidence="5" type="ORF">SAMN04488544_2074</name>
</gene>
<proteinExistence type="predicted"/>
<accession>A0A1H2MHQ5</accession>
<evidence type="ECO:0000256" key="2">
    <source>
        <dbReference type="ARBA" id="ARBA00023125"/>
    </source>
</evidence>
<dbReference type="SUPFAM" id="SSF47413">
    <property type="entry name" value="lambda repressor-like DNA-binding domains"/>
    <property type="match status" value="1"/>
</dbReference>
<name>A0A1H2MHQ5_9ACTN</name>